<keyword evidence="3" id="KW-1185">Reference proteome</keyword>
<evidence type="ECO:0000313" key="3">
    <source>
        <dbReference type="Proteomes" id="UP000799324"/>
    </source>
</evidence>
<evidence type="ECO:0000256" key="1">
    <source>
        <dbReference type="SAM" id="MobiDB-lite"/>
    </source>
</evidence>
<feature type="region of interest" description="Disordered" evidence="1">
    <location>
        <begin position="350"/>
        <end position="369"/>
    </location>
</feature>
<protein>
    <submittedName>
        <fullName evidence="2">Uncharacterized protein</fullName>
    </submittedName>
</protein>
<proteinExistence type="predicted"/>
<feature type="region of interest" description="Disordered" evidence="1">
    <location>
        <begin position="276"/>
        <end position="302"/>
    </location>
</feature>
<accession>A0A6A6T310</accession>
<dbReference type="AlphaFoldDB" id="A0A6A6T310"/>
<dbReference type="EMBL" id="MU004379">
    <property type="protein sequence ID" value="KAF2653531.1"/>
    <property type="molecule type" value="Genomic_DNA"/>
</dbReference>
<evidence type="ECO:0000313" key="2">
    <source>
        <dbReference type="EMBL" id="KAF2653531.1"/>
    </source>
</evidence>
<sequence>MGFSLLMDAPQVLAYPTPEPEFLDGKGHPDTKALINGSPEQSVSKQARGPVSDKIHHEDDLACPPFPKPLALSFRNFDRYYKTYAYSDGERMEVANRLVASFLGCYFPKSTFDFRRLPYGIDPLVETLKVKGTLYWWVTRNDSQDTPYLVLFVIATEPAFLERPERTAPRALQLSLSTIDEVGQIEAYERGHVVILGGKMGPLCPTLEFYSFTDGGERKDLMPWFGKTTLCTDDFGTNSFSLSFSEAERIHQMFKRIEGCSTGDRPLNPIIELVSPTPKTGCPTPSSNARNELSRFNGRSEESDTHIREYLQGLRMNKAGKVFESYTGHFLKKDKTEEAKELAARLGFTIAPPKGRKPTRSGARVDLQR</sequence>
<dbReference type="OrthoDB" id="3795687at2759"/>
<dbReference type="Proteomes" id="UP000799324">
    <property type="component" value="Unassembled WGS sequence"/>
</dbReference>
<name>A0A6A6T310_9PLEO</name>
<organism evidence="2 3">
    <name type="scientific">Lophiostoma macrostomum CBS 122681</name>
    <dbReference type="NCBI Taxonomy" id="1314788"/>
    <lineage>
        <taxon>Eukaryota</taxon>
        <taxon>Fungi</taxon>
        <taxon>Dikarya</taxon>
        <taxon>Ascomycota</taxon>
        <taxon>Pezizomycotina</taxon>
        <taxon>Dothideomycetes</taxon>
        <taxon>Pleosporomycetidae</taxon>
        <taxon>Pleosporales</taxon>
        <taxon>Lophiostomataceae</taxon>
        <taxon>Lophiostoma</taxon>
    </lineage>
</organism>
<reference evidence="2" key="1">
    <citation type="journal article" date="2020" name="Stud. Mycol.">
        <title>101 Dothideomycetes genomes: a test case for predicting lifestyles and emergence of pathogens.</title>
        <authorList>
            <person name="Haridas S."/>
            <person name="Albert R."/>
            <person name="Binder M."/>
            <person name="Bloem J."/>
            <person name="Labutti K."/>
            <person name="Salamov A."/>
            <person name="Andreopoulos B."/>
            <person name="Baker S."/>
            <person name="Barry K."/>
            <person name="Bills G."/>
            <person name="Bluhm B."/>
            <person name="Cannon C."/>
            <person name="Castanera R."/>
            <person name="Culley D."/>
            <person name="Daum C."/>
            <person name="Ezra D."/>
            <person name="Gonzalez J."/>
            <person name="Henrissat B."/>
            <person name="Kuo A."/>
            <person name="Liang C."/>
            <person name="Lipzen A."/>
            <person name="Lutzoni F."/>
            <person name="Magnuson J."/>
            <person name="Mondo S."/>
            <person name="Nolan M."/>
            <person name="Ohm R."/>
            <person name="Pangilinan J."/>
            <person name="Park H.-J."/>
            <person name="Ramirez L."/>
            <person name="Alfaro M."/>
            <person name="Sun H."/>
            <person name="Tritt A."/>
            <person name="Yoshinaga Y."/>
            <person name="Zwiers L.-H."/>
            <person name="Turgeon B."/>
            <person name="Goodwin S."/>
            <person name="Spatafora J."/>
            <person name="Crous P."/>
            <person name="Grigoriev I."/>
        </authorList>
    </citation>
    <scope>NUCLEOTIDE SEQUENCE</scope>
    <source>
        <strain evidence="2">CBS 122681</strain>
    </source>
</reference>
<gene>
    <name evidence="2" type="ORF">K491DRAFT_510760</name>
</gene>